<accession>A0A345BP01</accession>
<dbReference type="Proteomes" id="UP000257457">
    <property type="component" value="Segment"/>
</dbReference>
<name>A0A345BP01_9CAUD</name>
<dbReference type="EMBL" id="MH552500">
    <property type="protein sequence ID" value="AXF52172.1"/>
    <property type="molecule type" value="Genomic_DNA"/>
</dbReference>
<organism evidence="1 2">
    <name type="scientific">crAssphage sp. isolate ctcc615</name>
    <dbReference type="NCBI Taxonomy" id="2989853"/>
    <lineage>
        <taxon>Viruses</taxon>
        <taxon>Duplodnaviria</taxon>
        <taxon>Heunggongvirae</taxon>
        <taxon>Uroviricota</taxon>
        <taxon>Caudoviricetes</taxon>
        <taxon>Crassvirales</taxon>
        <taxon>Intestiviridae</taxon>
        <taxon>Obtuvirinae</taxon>
        <taxon>Wotdevirus</taxon>
        <taxon>Wotdevirus murinus</taxon>
    </lineage>
</organism>
<proteinExistence type="predicted"/>
<sequence>MKRFIICLLLLIGLSIVVSAKDYVAPTKQSVEYTDTTTTDTYTINTKKYNVYKSMSGAFYIWKVSKKTGKKYKYYLPKDIQKAMGREYKEDNK</sequence>
<evidence type="ECO:0000313" key="1">
    <source>
        <dbReference type="EMBL" id="AXF52172.1"/>
    </source>
</evidence>
<keyword evidence="2" id="KW-1185">Reference proteome</keyword>
<protein>
    <submittedName>
        <fullName evidence="1">Uncharacterized protein</fullName>
    </submittedName>
</protein>
<evidence type="ECO:0000313" key="2">
    <source>
        <dbReference type="Proteomes" id="UP000257457"/>
    </source>
</evidence>
<dbReference type="GeneID" id="65114757"/>
<reference evidence="1 2" key="1">
    <citation type="submission" date="2018-06" db="EMBL/GenBank/DDBJ databases">
        <title>Uncovering a Universe of Circular DNA Viruses in Animal Metagenomes.</title>
        <authorList>
            <person name="Tisza M."/>
            <person name="Buck C."/>
            <person name="Pastrana D."/>
            <person name="Welch N."/>
            <person name="Peretti A."/>
        </authorList>
    </citation>
    <scope>NUCLEOTIDE SEQUENCE [LARGE SCALE GENOMIC DNA]</scope>
    <source>
        <strain evidence="1">Ctcc615</strain>
    </source>
</reference>
<dbReference type="RefSeq" id="YP_010097095.1">
    <property type="nucleotide sequence ID" value="NC_055756.1"/>
</dbReference>